<keyword evidence="4" id="KW-1185">Reference proteome</keyword>
<dbReference type="AlphaFoldDB" id="A0A6A7BHH9"/>
<feature type="coiled-coil region" evidence="1">
    <location>
        <begin position="50"/>
        <end position="84"/>
    </location>
</feature>
<proteinExistence type="predicted"/>
<feature type="region of interest" description="Disordered" evidence="2">
    <location>
        <begin position="178"/>
        <end position="199"/>
    </location>
</feature>
<dbReference type="EMBL" id="MU006292">
    <property type="protein sequence ID" value="KAF2854854.1"/>
    <property type="molecule type" value="Genomic_DNA"/>
</dbReference>
<keyword evidence="1" id="KW-0175">Coiled coil</keyword>
<evidence type="ECO:0000256" key="2">
    <source>
        <dbReference type="SAM" id="MobiDB-lite"/>
    </source>
</evidence>
<reference evidence="3" key="1">
    <citation type="submission" date="2020-01" db="EMBL/GenBank/DDBJ databases">
        <authorList>
            <consortium name="DOE Joint Genome Institute"/>
            <person name="Haridas S."/>
            <person name="Albert R."/>
            <person name="Binder M."/>
            <person name="Bloem J."/>
            <person name="Labutti K."/>
            <person name="Salamov A."/>
            <person name="Andreopoulos B."/>
            <person name="Baker S.E."/>
            <person name="Barry K."/>
            <person name="Bills G."/>
            <person name="Bluhm B.H."/>
            <person name="Cannon C."/>
            <person name="Castanera R."/>
            <person name="Culley D.E."/>
            <person name="Daum C."/>
            <person name="Ezra D."/>
            <person name="Gonzalez J.B."/>
            <person name="Henrissat B."/>
            <person name="Kuo A."/>
            <person name="Liang C."/>
            <person name="Lipzen A."/>
            <person name="Lutzoni F."/>
            <person name="Magnuson J."/>
            <person name="Mondo S."/>
            <person name="Nolan M."/>
            <person name="Ohm R."/>
            <person name="Pangilinan J."/>
            <person name="Park H.-J."/>
            <person name="Ramirez L."/>
            <person name="Alfaro M."/>
            <person name="Sun H."/>
            <person name="Tritt A."/>
            <person name="Yoshinaga Y."/>
            <person name="Zwiers L.-H."/>
            <person name="Turgeon B.G."/>
            <person name="Goodwin S.B."/>
            <person name="Spatafora J.W."/>
            <person name="Crous P.W."/>
            <person name="Grigoriev I.V."/>
        </authorList>
    </citation>
    <scope>NUCLEOTIDE SEQUENCE</scope>
    <source>
        <strain evidence="3">IPT5</strain>
    </source>
</reference>
<evidence type="ECO:0000313" key="3">
    <source>
        <dbReference type="EMBL" id="KAF2854854.1"/>
    </source>
</evidence>
<gene>
    <name evidence="3" type="ORF">T440DRAFT_244680</name>
</gene>
<dbReference type="Proteomes" id="UP000799423">
    <property type="component" value="Unassembled WGS sequence"/>
</dbReference>
<dbReference type="OrthoDB" id="3778493at2759"/>
<name>A0A6A7BHH9_9PLEO</name>
<evidence type="ECO:0000313" key="4">
    <source>
        <dbReference type="Proteomes" id="UP000799423"/>
    </source>
</evidence>
<protein>
    <submittedName>
        <fullName evidence="3">Uncharacterized protein</fullName>
    </submittedName>
</protein>
<organism evidence="3 4">
    <name type="scientific">Plenodomus tracheiphilus IPT5</name>
    <dbReference type="NCBI Taxonomy" id="1408161"/>
    <lineage>
        <taxon>Eukaryota</taxon>
        <taxon>Fungi</taxon>
        <taxon>Dikarya</taxon>
        <taxon>Ascomycota</taxon>
        <taxon>Pezizomycotina</taxon>
        <taxon>Dothideomycetes</taxon>
        <taxon>Pleosporomycetidae</taxon>
        <taxon>Pleosporales</taxon>
        <taxon>Pleosporineae</taxon>
        <taxon>Leptosphaeriaceae</taxon>
        <taxon>Plenodomus</taxon>
    </lineage>
</organism>
<sequence length="199" mass="22708">MDRHQNRNGHAAIAAIISDIENYLPPPNNSKPGYSGCRTTYGLLTRFHVRADKAETQEQAEKEYKELQKTENDLRRRINNLESKKGVPKEMTRLLDELRDSIAAALAQGITTDFFLEAAQAQLDEEPEVVAEPKENRKMVTERRFKIVWDELQDAKKRIRQLNDENNVLQLKVMRLEAARGPMGNTEHGDDGSGEPPKK</sequence>
<evidence type="ECO:0000256" key="1">
    <source>
        <dbReference type="SAM" id="Coils"/>
    </source>
</evidence>
<feature type="compositionally biased region" description="Basic and acidic residues" evidence="2">
    <location>
        <begin position="187"/>
        <end position="199"/>
    </location>
</feature>
<accession>A0A6A7BHH9</accession>